<protein>
    <recommendedName>
        <fullName evidence="3 6">Flagellar basal-body rod protein FlgC</fullName>
    </recommendedName>
</protein>
<comment type="subcellular location">
    <subcellularLocation>
        <location evidence="1 6">Bacterial flagellum basal body</location>
    </subcellularLocation>
</comment>
<evidence type="ECO:0000256" key="1">
    <source>
        <dbReference type="ARBA" id="ARBA00004117"/>
    </source>
</evidence>
<gene>
    <name evidence="10" type="ORF">LIP_1649</name>
</gene>
<dbReference type="NCBIfam" id="TIGR01395">
    <property type="entry name" value="FlgC"/>
    <property type="match status" value="1"/>
</dbReference>
<keyword evidence="11" id="KW-1185">Reference proteome</keyword>
<dbReference type="PATRIC" id="fig|1555112.3.peg.1682"/>
<evidence type="ECO:0000256" key="5">
    <source>
        <dbReference type="ARBA" id="ARBA00025933"/>
    </source>
</evidence>
<dbReference type="Proteomes" id="UP000065807">
    <property type="component" value="Chromosome"/>
</dbReference>
<dbReference type="PANTHER" id="PTHR30435">
    <property type="entry name" value="FLAGELLAR PROTEIN"/>
    <property type="match status" value="1"/>
</dbReference>
<dbReference type="RefSeq" id="WP_068136430.1">
    <property type="nucleotide sequence ID" value="NZ_AP014924.1"/>
</dbReference>
<dbReference type="Pfam" id="PF06429">
    <property type="entry name" value="Flg_bbr_C"/>
    <property type="match status" value="1"/>
</dbReference>
<dbReference type="InterPro" id="IPR019776">
    <property type="entry name" value="Flagellar_basal_body_rod_CS"/>
</dbReference>
<keyword evidence="10" id="KW-0282">Flagellum</keyword>
<dbReference type="InterPro" id="IPR001444">
    <property type="entry name" value="Flag_bb_rod_N"/>
</dbReference>
<feature type="domain" description="Flagellar basal-body/hook protein C-terminal" evidence="9">
    <location>
        <begin position="94"/>
        <end position="137"/>
    </location>
</feature>
<evidence type="ECO:0000313" key="11">
    <source>
        <dbReference type="Proteomes" id="UP000065807"/>
    </source>
</evidence>
<keyword evidence="10" id="KW-0969">Cilium</keyword>
<accession>A0A0K2SK70</accession>
<dbReference type="GO" id="GO:0030694">
    <property type="term" value="C:bacterial-type flagellum basal body, rod"/>
    <property type="evidence" value="ECO:0007669"/>
    <property type="project" value="UniProtKB-UniRule"/>
</dbReference>
<evidence type="ECO:0000256" key="4">
    <source>
        <dbReference type="ARBA" id="ARBA00023143"/>
    </source>
</evidence>
<proteinExistence type="inferred from homology"/>
<dbReference type="EMBL" id="AP014924">
    <property type="protein sequence ID" value="BAS27495.1"/>
    <property type="molecule type" value="Genomic_DNA"/>
</dbReference>
<keyword evidence="4 6" id="KW-0975">Bacterial flagellum</keyword>
<feature type="region of interest" description="Disordered" evidence="7">
    <location>
        <begin position="52"/>
        <end position="89"/>
    </location>
</feature>
<evidence type="ECO:0000256" key="3">
    <source>
        <dbReference type="ARBA" id="ARBA00017941"/>
    </source>
</evidence>
<evidence type="ECO:0000256" key="7">
    <source>
        <dbReference type="SAM" id="MobiDB-lite"/>
    </source>
</evidence>
<reference evidence="11" key="1">
    <citation type="submission" date="2015-07" db="EMBL/GenBank/DDBJ databases">
        <title>Complete genome sequence and phylogenetic analysis of Limnochorda pilosa.</title>
        <authorList>
            <person name="Watanabe M."/>
            <person name="Kojima H."/>
            <person name="Fukui M."/>
        </authorList>
    </citation>
    <scope>NUCLEOTIDE SEQUENCE [LARGE SCALE GENOMIC DNA]</scope>
    <source>
        <strain evidence="11">HC45</strain>
    </source>
</reference>
<evidence type="ECO:0000313" key="10">
    <source>
        <dbReference type="EMBL" id="BAS27495.1"/>
    </source>
</evidence>
<dbReference type="PROSITE" id="PS00588">
    <property type="entry name" value="FLAGELLA_BB_ROD"/>
    <property type="match status" value="1"/>
</dbReference>
<organism evidence="10 11">
    <name type="scientific">Limnochorda pilosa</name>
    <dbReference type="NCBI Taxonomy" id="1555112"/>
    <lineage>
        <taxon>Bacteria</taxon>
        <taxon>Bacillati</taxon>
        <taxon>Bacillota</taxon>
        <taxon>Limnochordia</taxon>
        <taxon>Limnochordales</taxon>
        <taxon>Limnochordaceae</taxon>
        <taxon>Limnochorda</taxon>
    </lineage>
</organism>
<dbReference type="AlphaFoldDB" id="A0A0K2SK70"/>
<evidence type="ECO:0000259" key="9">
    <source>
        <dbReference type="Pfam" id="PF06429"/>
    </source>
</evidence>
<keyword evidence="10" id="KW-0966">Cell projection</keyword>
<dbReference type="KEGG" id="lpil:LIP_1649"/>
<dbReference type="PANTHER" id="PTHR30435:SF2">
    <property type="entry name" value="FLAGELLAR BASAL-BODY ROD PROTEIN FLGC"/>
    <property type="match status" value="1"/>
</dbReference>
<dbReference type="OrthoDB" id="9794148at2"/>
<dbReference type="GO" id="GO:0071978">
    <property type="term" value="P:bacterial-type flagellum-dependent swarming motility"/>
    <property type="evidence" value="ECO:0007669"/>
    <property type="project" value="TreeGrafter"/>
</dbReference>
<evidence type="ECO:0000256" key="6">
    <source>
        <dbReference type="RuleBase" id="RU362062"/>
    </source>
</evidence>
<evidence type="ECO:0000259" key="8">
    <source>
        <dbReference type="Pfam" id="PF00460"/>
    </source>
</evidence>
<dbReference type="Pfam" id="PF00460">
    <property type="entry name" value="Flg_bb_rod"/>
    <property type="match status" value="1"/>
</dbReference>
<comment type="similarity">
    <text evidence="2">Belongs to the flagella basal body rod proteins family.</text>
</comment>
<name>A0A0K2SK70_LIMPI</name>
<dbReference type="InterPro" id="IPR006299">
    <property type="entry name" value="FlgC"/>
</dbReference>
<dbReference type="InterPro" id="IPR010930">
    <property type="entry name" value="Flg_bb/hook_C_dom"/>
</dbReference>
<dbReference type="STRING" id="1555112.LIP_1649"/>
<reference evidence="11" key="2">
    <citation type="journal article" date="2016" name="Int. J. Syst. Evol. Microbiol.">
        <title>Complete genome sequence and cell structure of Limnochorda pilosa, a Gram-negative spore-former within the phylum Firmicutes.</title>
        <authorList>
            <person name="Watanabe M."/>
            <person name="Kojima H."/>
            <person name="Fukui M."/>
        </authorList>
    </citation>
    <scope>NUCLEOTIDE SEQUENCE [LARGE SCALE GENOMIC DNA]</scope>
    <source>
        <strain evidence="11">HC45</strain>
    </source>
</reference>
<sequence>MSVFGSMDVSASGLTAERLRMDLIASNLANAETTRTPEGGPYRRLMAILVPEPTQTGREPQSRKGGGVRVQAVVRDPNPPRLVYQPDHPDADAEGYVAYPNVNPVTEMVDLITATRAYEANVAAFNAAKGMALKALEIGRL</sequence>
<comment type="subunit">
    <text evidence="5 6">The basal body constitutes a major portion of the flagellar organelle and consists of four rings (L,P,S, and M) mounted on a central rod. The rod consists of about 26 subunits of FlgG in the distal portion, and FlgB, FlgC and FlgF are thought to build up the proximal portion of the rod with about 6 subunits each.</text>
</comment>
<feature type="domain" description="Flagellar basal body rod protein N-terminal" evidence="8">
    <location>
        <begin position="7"/>
        <end position="34"/>
    </location>
</feature>
<evidence type="ECO:0000256" key="2">
    <source>
        <dbReference type="ARBA" id="ARBA00009677"/>
    </source>
</evidence>